<comment type="caution">
    <text evidence="1">The sequence shown here is derived from an EMBL/GenBank/DDBJ whole genome shotgun (WGS) entry which is preliminary data.</text>
</comment>
<dbReference type="Proteomes" id="UP000664554">
    <property type="component" value="Unassembled WGS sequence"/>
</dbReference>
<sequence length="72" mass="8545">MRYEHTSEELYSRYRNGETLEYRSYNLSLLTTRANNGNRVAKQYMALIEPDNKKWKPKQCRPHHVEATAALT</sequence>
<evidence type="ECO:0000313" key="1">
    <source>
        <dbReference type="EMBL" id="MBO1529637.1"/>
    </source>
</evidence>
<proteinExistence type="predicted"/>
<dbReference type="RefSeq" id="WP_207988523.1">
    <property type="nucleotide sequence ID" value="NZ_JAGBKM010000001.1"/>
</dbReference>
<reference evidence="1 2" key="1">
    <citation type="submission" date="2021-03" db="EMBL/GenBank/DDBJ databases">
        <authorList>
            <person name="Shang D.-D."/>
            <person name="Du Z.-J."/>
            <person name="Chen G.-J."/>
        </authorList>
    </citation>
    <scope>NUCLEOTIDE SEQUENCE [LARGE SCALE GENOMIC DNA]</scope>
    <source>
        <strain evidence="1 2">F1192</strain>
    </source>
</reference>
<dbReference type="EMBL" id="JAGBKM010000001">
    <property type="protein sequence ID" value="MBO1529637.1"/>
    <property type="molecule type" value="Genomic_DNA"/>
</dbReference>
<protein>
    <submittedName>
        <fullName evidence="1">Uncharacterized protein</fullName>
    </submittedName>
</protein>
<evidence type="ECO:0000313" key="2">
    <source>
        <dbReference type="Proteomes" id="UP000664554"/>
    </source>
</evidence>
<accession>A0ABS3NJS1</accession>
<name>A0ABS3NJS1_9GAMM</name>
<organism evidence="1 2">
    <name type="scientific">Psychrobacter coccoides</name>
    <dbReference type="NCBI Taxonomy" id="2818440"/>
    <lineage>
        <taxon>Bacteria</taxon>
        <taxon>Pseudomonadati</taxon>
        <taxon>Pseudomonadota</taxon>
        <taxon>Gammaproteobacteria</taxon>
        <taxon>Moraxellales</taxon>
        <taxon>Moraxellaceae</taxon>
        <taxon>Psychrobacter</taxon>
    </lineage>
</organism>
<gene>
    <name evidence="1" type="ORF">J3492_00215</name>
</gene>
<keyword evidence="2" id="KW-1185">Reference proteome</keyword>